<name>A0AAV8VL08_9CUCU</name>
<proteinExistence type="predicted"/>
<comment type="caution">
    <text evidence="1">The sequence shown here is derived from an EMBL/GenBank/DDBJ whole genome shotgun (WGS) entry which is preliminary data.</text>
</comment>
<dbReference type="AlphaFoldDB" id="A0AAV8VL08"/>
<organism evidence="1 2">
    <name type="scientific">Exocentrus adspersus</name>
    <dbReference type="NCBI Taxonomy" id="1586481"/>
    <lineage>
        <taxon>Eukaryota</taxon>
        <taxon>Metazoa</taxon>
        <taxon>Ecdysozoa</taxon>
        <taxon>Arthropoda</taxon>
        <taxon>Hexapoda</taxon>
        <taxon>Insecta</taxon>
        <taxon>Pterygota</taxon>
        <taxon>Neoptera</taxon>
        <taxon>Endopterygota</taxon>
        <taxon>Coleoptera</taxon>
        <taxon>Polyphaga</taxon>
        <taxon>Cucujiformia</taxon>
        <taxon>Chrysomeloidea</taxon>
        <taxon>Cerambycidae</taxon>
        <taxon>Lamiinae</taxon>
        <taxon>Acanthocinini</taxon>
        <taxon>Exocentrus</taxon>
    </lineage>
</organism>
<dbReference type="EMBL" id="JANEYG010000063">
    <property type="protein sequence ID" value="KAJ8914784.1"/>
    <property type="molecule type" value="Genomic_DNA"/>
</dbReference>
<sequence length="92" mass="10512">MDSTPYHSALAEKGLAYLHILEEFIIEARRRATLNLKLNGIGNVLVLKALFIDFRTIIGLPTSKKIKIFTSPFCRKTKLILFQPAYDKSFQN</sequence>
<dbReference type="Proteomes" id="UP001159042">
    <property type="component" value="Unassembled WGS sequence"/>
</dbReference>
<accession>A0AAV8VL08</accession>
<reference evidence="1 2" key="1">
    <citation type="journal article" date="2023" name="Insect Mol. Biol.">
        <title>Genome sequencing provides insights into the evolution of gene families encoding plant cell wall-degrading enzymes in longhorned beetles.</title>
        <authorList>
            <person name="Shin N.R."/>
            <person name="Okamura Y."/>
            <person name="Kirsch R."/>
            <person name="Pauchet Y."/>
        </authorList>
    </citation>
    <scope>NUCLEOTIDE SEQUENCE [LARGE SCALE GENOMIC DNA]</scope>
    <source>
        <strain evidence="1">EAD_L_NR</strain>
    </source>
</reference>
<protein>
    <submittedName>
        <fullName evidence="1">Uncharacterized protein</fullName>
    </submittedName>
</protein>
<keyword evidence="2" id="KW-1185">Reference proteome</keyword>
<evidence type="ECO:0000313" key="2">
    <source>
        <dbReference type="Proteomes" id="UP001159042"/>
    </source>
</evidence>
<gene>
    <name evidence="1" type="ORF">NQ315_014525</name>
</gene>
<evidence type="ECO:0000313" key="1">
    <source>
        <dbReference type="EMBL" id="KAJ8914784.1"/>
    </source>
</evidence>